<evidence type="ECO:0000256" key="3">
    <source>
        <dbReference type="ARBA" id="ARBA00023237"/>
    </source>
</evidence>
<dbReference type="GO" id="GO:0009279">
    <property type="term" value="C:cell outer membrane"/>
    <property type="evidence" value="ECO:0007669"/>
    <property type="project" value="UniProtKB-SubCell"/>
</dbReference>
<evidence type="ECO:0000256" key="4">
    <source>
        <dbReference type="PROSITE-ProRule" id="PRU00473"/>
    </source>
</evidence>
<dbReference type="PROSITE" id="PS51123">
    <property type="entry name" value="OMPA_2"/>
    <property type="match status" value="1"/>
</dbReference>
<keyword evidence="2 4" id="KW-0472">Membrane</keyword>
<dbReference type="InterPro" id="IPR006665">
    <property type="entry name" value="OmpA-like"/>
</dbReference>
<dbReference type="PANTHER" id="PTHR30329">
    <property type="entry name" value="STATOR ELEMENT OF FLAGELLAR MOTOR COMPLEX"/>
    <property type="match status" value="1"/>
</dbReference>
<dbReference type="InterPro" id="IPR050330">
    <property type="entry name" value="Bact_OuterMem_StrucFunc"/>
</dbReference>
<dbReference type="PANTHER" id="PTHR30329:SF21">
    <property type="entry name" value="LIPOPROTEIN YIAD-RELATED"/>
    <property type="match status" value="1"/>
</dbReference>
<proteinExistence type="predicted"/>
<dbReference type="CDD" id="cd07185">
    <property type="entry name" value="OmpA_C-like"/>
    <property type="match status" value="1"/>
</dbReference>
<dbReference type="InterPro" id="IPR019861">
    <property type="entry name" value="PorP/SprF_Bacteroidetes"/>
</dbReference>
<protein>
    <submittedName>
        <fullName evidence="6">OmpA family protein</fullName>
    </submittedName>
</protein>
<comment type="caution">
    <text evidence="6">The sequence shown here is derived from an EMBL/GenBank/DDBJ whole genome shotgun (WGS) entry which is preliminary data.</text>
</comment>
<organism evidence="6 7">
    <name type="scientific">Maribacter luteus</name>
    <dbReference type="NCBI Taxonomy" id="2594478"/>
    <lineage>
        <taxon>Bacteria</taxon>
        <taxon>Pseudomonadati</taxon>
        <taxon>Bacteroidota</taxon>
        <taxon>Flavobacteriia</taxon>
        <taxon>Flavobacteriales</taxon>
        <taxon>Flavobacteriaceae</taxon>
        <taxon>Maribacter</taxon>
    </lineage>
</organism>
<dbReference type="Pfam" id="PF11751">
    <property type="entry name" value="PorP_SprF"/>
    <property type="match status" value="1"/>
</dbReference>
<dbReference type="InterPro" id="IPR006664">
    <property type="entry name" value="OMP_bac"/>
</dbReference>
<reference evidence="6 7" key="1">
    <citation type="submission" date="2019-11" db="EMBL/GenBank/DDBJ databases">
        <title>Maribacter lutea sp. nov., a marine bacterium isolated from intertidal sand.</title>
        <authorList>
            <person name="Liu A."/>
        </authorList>
    </citation>
    <scope>NUCLEOTIDE SEQUENCE [LARGE SCALE GENOMIC DNA]</scope>
    <source>
        <strain evidence="6 7">RZ05</strain>
    </source>
</reference>
<evidence type="ECO:0000256" key="1">
    <source>
        <dbReference type="ARBA" id="ARBA00004442"/>
    </source>
</evidence>
<dbReference type="OrthoDB" id="9782229at2"/>
<evidence type="ECO:0000313" key="7">
    <source>
        <dbReference type="Proteomes" id="UP000443153"/>
    </source>
</evidence>
<keyword evidence="7" id="KW-1185">Reference proteome</keyword>
<dbReference type="SUPFAM" id="SSF103088">
    <property type="entry name" value="OmpA-like"/>
    <property type="match status" value="1"/>
</dbReference>
<dbReference type="Pfam" id="PF00691">
    <property type="entry name" value="OmpA"/>
    <property type="match status" value="1"/>
</dbReference>
<name>A0A6I2MKY8_9FLAO</name>
<dbReference type="Proteomes" id="UP000443153">
    <property type="component" value="Unassembled WGS sequence"/>
</dbReference>
<dbReference type="PRINTS" id="PR01021">
    <property type="entry name" value="OMPADOMAIN"/>
</dbReference>
<dbReference type="InterPro" id="IPR036737">
    <property type="entry name" value="OmpA-like_sf"/>
</dbReference>
<accession>A0A6I2MKY8</accession>
<evidence type="ECO:0000256" key="2">
    <source>
        <dbReference type="ARBA" id="ARBA00023136"/>
    </source>
</evidence>
<evidence type="ECO:0000259" key="5">
    <source>
        <dbReference type="PROSITE" id="PS51123"/>
    </source>
</evidence>
<evidence type="ECO:0000313" key="6">
    <source>
        <dbReference type="EMBL" id="MRX64388.1"/>
    </source>
</evidence>
<dbReference type="Gene3D" id="2.60.40.1120">
    <property type="entry name" value="Carboxypeptidase-like, regulatory domain"/>
    <property type="match status" value="1"/>
</dbReference>
<dbReference type="Gene3D" id="3.30.1330.60">
    <property type="entry name" value="OmpA-like domain"/>
    <property type="match status" value="1"/>
</dbReference>
<dbReference type="AlphaFoldDB" id="A0A6I2MKY8"/>
<dbReference type="EMBL" id="WKJH01000006">
    <property type="protein sequence ID" value="MRX64388.1"/>
    <property type="molecule type" value="Genomic_DNA"/>
</dbReference>
<feature type="domain" description="OmpA-like" evidence="5">
    <location>
        <begin position="130"/>
        <end position="251"/>
    </location>
</feature>
<sequence>MKLDVSANFMLNDKFTLGAAYRWDAAVSALFGFQISDKLMFGFAYDKESGDALYSADVVIFDSNDQIVAETKTKTDSSFDVKGNCVGSDYKIVASKSDYETDDKTFTAIEAQDTSGVDFALEKTRKTPINTELISYLNIKPIYFDFDKFNVRKDAEISLQKIITFLNEYPEVRIEVSSHTDSRAIDSYNLSLSQKRANSTIEYLIQKGINPDRLVQKGFGETKLTNECSNNVPCSKVKHQANRRSEFVVIE</sequence>
<gene>
    <name evidence="6" type="ORF">GJ691_09420</name>
</gene>
<comment type="subcellular location">
    <subcellularLocation>
        <location evidence="1">Cell outer membrane</location>
    </subcellularLocation>
</comment>
<keyword evidence="3" id="KW-0998">Cell outer membrane</keyword>